<evidence type="ECO:0000259" key="2">
    <source>
        <dbReference type="Pfam" id="PF01408"/>
    </source>
</evidence>
<dbReference type="PANTHER" id="PTHR43818:SF11">
    <property type="entry name" value="BCDNA.GH03377"/>
    <property type="match status" value="1"/>
</dbReference>
<keyword evidence="5" id="KW-1185">Reference proteome</keyword>
<proteinExistence type="predicted"/>
<dbReference type="GO" id="GO:0016491">
    <property type="term" value="F:oxidoreductase activity"/>
    <property type="evidence" value="ECO:0007669"/>
    <property type="project" value="UniProtKB-KW"/>
</dbReference>
<feature type="domain" description="Gal80p-like C-terminal" evidence="3">
    <location>
        <begin position="131"/>
        <end position="270"/>
    </location>
</feature>
<evidence type="ECO:0000313" key="4">
    <source>
        <dbReference type="EMBL" id="SDK34288.1"/>
    </source>
</evidence>
<evidence type="ECO:0000313" key="5">
    <source>
        <dbReference type="Proteomes" id="UP000198683"/>
    </source>
</evidence>
<evidence type="ECO:0000259" key="3">
    <source>
        <dbReference type="Pfam" id="PF22685"/>
    </source>
</evidence>
<protein>
    <submittedName>
        <fullName evidence="4">Predicted dehydrogenase</fullName>
    </submittedName>
</protein>
<dbReference type="PANTHER" id="PTHR43818">
    <property type="entry name" value="BCDNA.GH03377"/>
    <property type="match status" value="1"/>
</dbReference>
<dbReference type="OrthoDB" id="9815825at2"/>
<dbReference type="InterPro" id="IPR036291">
    <property type="entry name" value="NAD(P)-bd_dom_sf"/>
</dbReference>
<dbReference type="RefSeq" id="WP_090763983.1">
    <property type="nucleotide sequence ID" value="NZ_FNFB01000007.1"/>
</dbReference>
<dbReference type="InterPro" id="IPR050463">
    <property type="entry name" value="Gfo/Idh/MocA_oxidrdct_glycsds"/>
</dbReference>
<reference evidence="4 5" key="1">
    <citation type="submission" date="2016-10" db="EMBL/GenBank/DDBJ databases">
        <authorList>
            <person name="de Groot N.N."/>
        </authorList>
    </citation>
    <scope>NUCLEOTIDE SEQUENCE [LARGE SCALE GENOMIC DNA]</scope>
    <source>
        <strain evidence="4 5">CGMCC 4.5681</strain>
    </source>
</reference>
<evidence type="ECO:0000256" key="1">
    <source>
        <dbReference type="ARBA" id="ARBA00023002"/>
    </source>
</evidence>
<dbReference type="Gene3D" id="3.30.360.10">
    <property type="entry name" value="Dihydrodipicolinate Reductase, domain 2"/>
    <property type="match status" value="1"/>
</dbReference>
<dbReference type="AlphaFoldDB" id="A0A1G9B477"/>
<dbReference type="SUPFAM" id="SSF51735">
    <property type="entry name" value="NAD(P)-binding Rossmann-fold domains"/>
    <property type="match status" value="1"/>
</dbReference>
<sequence length="366" mass="38091">MTIGVGIIGASVGGWAAISHIPALRALPDYDVRAISTTRRASADLAAREFGVPDAFDNPADLIAAPGVDLVVVSVKVPHHHALISDALAAGKMVYSEWPLGVDSAEAADLAARAEAAGVRTVIGLQGGSLPVIRHVRDLVADGYVGRVLGSTLVGSALSWGAQTDTAHAYVYDAAFGVTPLTSSTLHAIEAVNTVLGDLATVSANLVTGRKEVMVADSGATVPVTVADQVSVTGTFRNGAALSLFYRGGFSRGDNFRWEINGTEGDLVLTAPGINGNLQALDLRLQGGRGNDQSVTDLPVPDALFLPVTPELPSTAQGVAHLYARFAQDLREGTETVPGFTHALQRHHLIDTIQRASRTGTTQTLN</sequence>
<dbReference type="Proteomes" id="UP000198683">
    <property type="component" value="Unassembled WGS sequence"/>
</dbReference>
<keyword evidence="1" id="KW-0560">Oxidoreductase</keyword>
<gene>
    <name evidence="4" type="ORF">SAMN05421874_10711</name>
</gene>
<organism evidence="4 5">
    <name type="scientific">Nonomuraea maritima</name>
    <dbReference type="NCBI Taxonomy" id="683260"/>
    <lineage>
        <taxon>Bacteria</taxon>
        <taxon>Bacillati</taxon>
        <taxon>Actinomycetota</taxon>
        <taxon>Actinomycetes</taxon>
        <taxon>Streptosporangiales</taxon>
        <taxon>Streptosporangiaceae</taxon>
        <taxon>Nonomuraea</taxon>
    </lineage>
</organism>
<accession>A0A1G9B477</accession>
<dbReference type="InterPro" id="IPR000683">
    <property type="entry name" value="Gfo/Idh/MocA-like_OxRdtase_N"/>
</dbReference>
<dbReference type="STRING" id="683260.SAMN05421874_10711"/>
<dbReference type="EMBL" id="FNFB01000007">
    <property type="protein sequence ID" value="SDK34288.1"/>
    <property type="molecule type" value="Genomic_DNA"/>
</dbReference>
<dbReference type="Pfam" id="PF01408">
    <property type="entry name" value="GFO_IDH_MocA"/>
    <property type="match status" value="1"/>
</dbReference>
<dbReference type="GO" id="GO:0000166">
    <property type="term" value="F:nucleotide binding"/>
    <property type="evidence" value="ECO:0007669"/>
    <property type="project" value="InterPro"/>
</dbReference>
<name>A0A1G9B477_9ACTN</name>
<feature type="domain" description="Gfo/Idh/MocA-like oxidoreductase N-terminal" evidence="2">
    <location>
        <begin position="3"/>
        <end position="123"/>
    </location>
</feature>
<dbReference type="InterPro" id="IPR055080">
    <property type="entry name" value="Gal80p-like_C"/>
</dbReference>
<dbReference type="Gene3D" id="3.40.50.720">
    <property type="entry name" value="NAD(P)-binding Rossmann-like Domain"/>
    <property type="match status" value="1"/>
</dbReference>
<dbReference type="Pfam" id="PF22685">
    <property type="entry name" value="Gal80p_C-like"/>
    <property type="match status" value="1"/>
</dbReference>
<dbReference type="SUPFAM" id="SSF55347">
    <property type="entry name" value="Glyceraldehyde-3-phosphate dehydrogenase-like, C-terminal domain"/>
    <property type="match status" value="1"/>
</dbReference>